<reference evidence="1" key="1">
    <citation type="submission" date="2021-01" db="EMBL/GenBank/DDBJ databases">
        <authorList>
            <consortium name="Genoscope - CEA"/>
            <person name="William W."/>
        </authorList>
    </citation>
    <scope>NUCLEOTIDE SEQUENCE</scope>
</reference>
<keyword evidence="2" id="KW-1185">Reference proteome</keyword>
<organism evidence="1 2">
    <name type="scientific">Paramecium sonneborni</name>
    <dbReference type="NCBI Taxonomy" id="65129"/>
    <lineage>
        <taxon>Eukaryota</taxon>
        <taxon>Sar</taxon>
        <taxon>Alveolata</taxon>
        <taxon>Ciliophora</taxon>
        <taxon>Intramacronucleata</taxon>
        <taxon>Oligohymenophorea</taxon>
        <taxon>Peniculida</taxon>
        <taxon>Parameciidae</taxon>
        <taxon>Paramecium</taxon>
    </lineage>
</organism>
<accession>A0A8S1Q929</accession>
<gene>
    <name evidence="1" type="ORF">PSON_ATCC_30995.1.T0980097</name>
</gene>
<dbReference type="AlphaFoldDB" id="A0A8S1Q929"/>
<dbReference type="Proteomes" id="UP000692954">
    <property type="component" value="Unassembled WGS sequence"/>
</dbReference>
<proteinExistence type="predicted"/>
<comment type="caution">
    <text evidence="1">The sequence shown here is derived from an EMBL/GenBank/DDBJ whole genome shotgun (WGS) entry which is preliminary data.</text>
</comment>
<evidence type="ECO:0000313" key="2">
    <source>
        <dbReference type="Proteomes" id="UP000692954"/>
    </source>
</evidence>
<sequence length="119" mass="14260">MIFLSCRMKNRRLTNLVSIRNNEIAEFKFKLSEYEQKQKFLSESNSGKQKLQNMILIQEIDQLKEKRLETKNEMSLMKLIKNDKLNEERGKVLTQKLEKQIRINKENEIELLGLRSKCQ</sequence>
<evidence type="ECO:0000313" key="1">
    <source>
        <dbReference type="EMBL" id="CAD8111484.1"/>
    </source>
</evidence>
<dbReference type="EMBL" id="CAJJDN010000098">
    <property type="protein sequence ID" value="CAD8111484.1"/>
    <property type="molecule type" value="Genomic_DNA"/>
</dbReference>
<protein>
    <submittedName>
        <fullName evidence="1">Uncharacterized protein</fullName>
    </submittedName>
</protein>
<name>A0A8S1Q929_9CILI</name>